<feature type="region of interest" description="Disordered" evidence="4">
    <location>
        <begin position="317"/>
        <end position="370"/>
    </location>
</feature>
<feature type="region of interest" description="Disordered" evidence="4">
    <location>
        <begin position="189"/>
        <end position="221"/>
    </location>
</feature>
<evidence type="ECO:0000313" key="8">
    <source>
        <dbReference type="EMBL" id="KAK0425727.1"/>
    </source>
</evidence>
<dbReference type="PROSITE" id="PS50835">
    <property type="entry name" value="IG_LIKE"/>
    <property type="match status" value="4"/>
</dbReference>
<feature type="region of interest" description="Disordered" evidence="4">
    <location>
        <begin position="1451"/>
        <end position="1476"/>
    </location>
</feature>
<keyword evidence="2" id="KW-1015">Disulfide bond</keyword>
<keyword evidence="3" id="KW-0393">Immunoglobulin domain</keyword>
<feature type="domain" description="Ig-like" evidence="6">
    <location>
        <begin position="710"/>
        <end position="802"/>
    </location>
</feature>
<dbReference type="Proteomes" id="UP001175271">
    <property type="component" value="Unassembled WGS sequence"/>
</dbReference>
<keyword evidence="9" id="KW-1185">Reference proteome</keyword>
<dbReference type="EMBL" id="JAUCMV010000001">
    <property type="protein sequence ID" value="KAK0425727.1"/>
    <property type="molecule type" value="Genomic_DNA"/>
</dbReference>
<dbReference type="InterPro" id="IPR003961">
    <property type="entry name" value="FN3_dom"/>
</dbReference>
<dbReference type="SMART" id="SM00409">
    <property type="entry name" value="IG"/>
    <property type="match status" value="4"/>
</dbReference>
<dbReference type="InterPro" id="IPR013783">
    <property type="entry name" value="Ig-like_fold"/>
</dbReference>
<keyword evidence="5" id="KW-0472">Membrane</keyword>
<evidence type="ECO:0000256" key="2">
    <source>
        <dbReference type="ARBA" id="ARBA00023157"/>
    </source>
</evidence>
<feature type="domain" description="Ig-like" evidence="6">
    <location>
        <begin position="422"/>
        <end position="495"/>
    </location>
</feature>
<keyword evidence="5" id="KW-1133">Transmembrane helix</keyword>
<feature type="domain" description="Fibronectin type-III" evidence="7">
    <location>
        <begin position="1166"/>
        <end position="1262"/>
    </location>
</feature>
<feature type="compositionally biased region" description="Pro residues" evidence="4">
    <location>
        <begin position="322"/>
        <end position="332"/>
    </location>
</feature>
<dbReference type="SUPFAM" id="SSF49265">
    <property type="entry name" value="Fibronectin type III"/>
    <property type="match status" value="2"/>
</dbReference>
<evidence type="ECO:0000256" key="3">
    <source>
        <dbReference type="ARBA" id="ARBA00023319"/>
    </source>
</evidence>
<dbReference type="Gene3D" id="2.60.40.10">
    <property type="entry name" value="Immunoglobulins"/>
    <property type="match status" value="6"/>
</dbReference>
<evidence type="ECO:0000256" key="1">
    <source>
        <dbReference type="ARBA" id="ARBA00022737"/>
    </source>
</evidence>
<feature type="domain" description="Fibronectin type-III" evidence="7">
    <location>
        <begin position="1267"/>
        <end position="1367"/>
    </location>
</feature>
<comment type="caution">
    <text evidence="8">The sequence shown here is derived from an EMBL/GenBank/DDBJ whole genome shotgun (WGS) entry which is preliminary data.</text>
</comment>
<feature type="transmembrane region" description="Helical" evidence="5">
    <location>
        <begin position="1383"/>
        <end position="1405"/>
    </location>
</feature>
<feature type="compositionally biased region" description="Basic and acidic residues" evidence="4">
    <location>
        <begin position="1462"/>
        <end position="1473"/>
    </location>
</feature>
<organism evidence="8 9">
    <name type="scientific">Steinernema hermaphroditum</name>
    <dbReference type="NCBI Taxonomy" id="289476"/>
    <lineage>
        <taxon>Eukaryota</taxon>
        <taxon>Metazoa</taxon>
        <taxon>Ecdysozoa</taxon>
        <taxon>Nematoda</taxon>
        <taxon>Chromadorea</taxon>
        <taxon>Rhabditida</taxon>
        <taxon>Tylenchina</taxon>
        <taxon>Panagrolaimomorpha</taxon>
        <taxon>Strongyloidoidea</taxon>
        <taxon>Steinernematidae</taxon>
        <taxon>Steinernema</taxon>
    </lineage>
</organism>
<protein>
    <submittedName>
        <fullName evidence="8">Uncharacterized protein</fullName>
    </submittedName>
</protein>
<feature type="compositionally biased region" description="Low complexity" evidence="4">
    <location>
        <begin position="190"/>
        <end position="218"/>
    </location>
</feature>
<feature type="region of interest" description="Disordered" evidence="4">
    <location>
        <begin position="1590"/>
        <end position="1614"/>
    </location>
</feature>
<proteinExistence type="predicted"/>
<evidence type="ECO:0000259" key="7">
    <source>
        <dbReference type="PROSITE" id="PS50853"/>
    </source>
</evidence>
<feature type="compositionally biased region" description="Polar residues" evidence="4">
    <location>
        <begin position="348"/>
        <end position="360"/>
    </location>
</feature>
<sequence>MPGGDDAANAADFAAFYRSIARRLFGGIRSRVRAFQACASLSRSEDADCLLWGNPHSPAPRLPAKRISARRADPKCTSRAAPSPTNSLEARVDFGNPSTGICADLFGKKTRVATRVHCHSSSVLTIRFLSPPPLSSAPRPPRTSTVPSAEIRAEGRPFAARTPCSSTPSSTEDLHAVAIPEDVTSGHVEAAASSRRCATPSPSSSSPSADPSLAPQLSNGADLRNLAPSDCHPLLEVPRDRRLCRCGDSDTKIRSPTTRWRFGGIGAATSTFFRAFLAFALLGSLLAAADDAAGAASQAPWNQPEHVELHGYVPFAAARNPAPSPRSRPTPSAPESASPGRPKVAITRNPSPSLSESAATPTRKPDEEERRRNMVITLSNDALRPFLHFTRGVQIERRGTSHDEILHEDGSFDDVFVDTERSTSVKLRCSAGPYSGREVGKYERDRAAIARSIRWLRDGAPLEGSSAELRIANASSADVGEYRCTATSREIDTFADVYPGGALVSDALFLRLSEPPRFEVHPISQAVVEGRSLRLTCRASGAPLPKLDWLRDGSPIDAAVFGGRLLILSINGESILHLLNASRSDEGRFRCVAETAYFEQRVESHSATLQIVEAAENATLDPMSLISASPETVVVTRGRSALLECLTPDSSVTVFWRIVGEKTVQKKASMIVAKVKRDAESVYECLASIESDPASTVKLRTMKLHFIERPVILNLKESPELKMAHQGSVNRFECTAFSEGPLDEVQVHWYHGGRRIVQPPRFSILPAEGVTPVKNSYGFGITFRSQLVISDIQLGDEGLYQCVTLDRAGQNTYVYALEVHSEKNDRIENLTARVDHRRNKLRLRWKLPPSVDHVKAQFIMFLLSYYSPGGGRANKIQLSEGIACTIDGYCEGDCCPPEYRLQPHENYTIQMSMMEGSRLSPLSDEIDIVSYDAYARFALDVQTLVTGDSMTVTWKEPSEATLNGVLQEYSLEFAVKPSETERRWPKPTQVMVPGNRSSFTIENLHPDGLYAVRVVPSTRAGLPPAKILREHYDWTRVPVGLNRTADRLLEVPGIGITQKNNNAIMIVNWTLSTAPDVQFVRVSYMDVTDDVDGPLREVTVPHAVGSAKLLQHLELHRKYEICAEYIKASGKHGFRACVHEYLTAGYNPFNPMADPDRRPRAVDCGASEVLCWCEPSDDKGQATRVFWKAPQDPDLDITYVVHYVIDADADTGFEDPTHETKNSFADLPDLQPNSTYQMMVEARAFGGLAVEGSWFLCRTPEFEQLPYPADMRLEAVNESTVRISWMPQTEDLDARFSAVNGYVVLLYQNNRLLEEVPVEGGRDASAVTVTSLVKDIEYQFRLSSRTDKPRSFSEKSPPLAIRLTSMPFTTPMPPWTIANRHKIVITIVLLILLCSALVVLCTLVVRIRYRKRRKVARLEARLLEEAAKNAIELRPMAPSCVESSCAPSEAPENVRLLSEEEPPSRSFDEKGDELGAQPSGRALFEKSLARGDPLLQGFVFASGVPLLAPQDVVVVHEVIEVEEVLDDGLSEVAEPEVVPLVRLLRSHSCDALPLVGNREPRRASSKSTSLHSCGVTGGLFVAPETVGIGGGDATTSTSGTSSSPHHSPSAALTSSLPNLNDSGIVYDDLVNHQSHHLSLIPSNPPPAASSTFFCHLQAHSFAHFAQNQANLTES</sequence>
<gene>
    <name evidence="8" type="ORF">QR680_009347</name>
</gene>
<evidence type="ECO:0000256" key="5">
    <source>
        <dbReference type="SAM" id="Phobius"/>
    </source>
</evidence>
<dbReference type="InterPro" id="IPR003598">
    <property type="entry name" value="Ig_sub2"/>
</dbReference>
<dbReference type="CDD" id="cd00063">
    <property type="entry name" value="FN3"/>
    <property type="match status" value="3"/>
</dbReference>
<reference evidence="8" key="1">
    <citation type="submission" date="2023-06" db="EMBL/GenBank/DDBJ databases">
        <title>Genomic analysis of the entomopathogenic nematode Steinernema hermaphroditum.</title>
        <authorList>
            <person name="Schwarz E.M."/>
            <person name="Heppert J.K."/>
            <person name="Baniya A."/>
            <person name="Schwartz H.T."/>
            <person name="Tan C.-H."/>
            <person name="Antoshechkin I."/>
            <person name="Sternberg P.W."/>
            <person name="Goodrich-Blair H."/>
            <person name="Dillman A.R."/>
        </authorList>
    </citation>
    <scope>NUCLEOTIDE SEQUENCE</scope>
    <source>
        <strain evidence="8">PS9179</strain>
        <tissue evidence="8">Whole animal</tissue>
    </source>
</reference>
<dbReference type="PANTHER" id="PTHR44170:SF6">
    <property type="entry name" value="CONTACTIN"/>
    <property type="match status" value="1"/>
</dbReference>
<dbReference type="GO" id="GO:0098609">
    <property type="term" value="P:cell-cell adhesion"/>
    <property type="evidence" value="ECO:0007669"/>
    <property type="project" value="TreeGrafter"/>
</dbReference>
<dbReference type="InterPro" id="IPR003599">
    <property type="entry name" value="Ig_sub"/>
</dbReference>
<dbReference type="SMART" id="SM00060">
    <property type="entry name" value="FN3"/>
    <property type="match status" value="3"/>
</dbReference>
<dbReference type="FunFam" id="2.60.40.10:FF:000032">
    <property type="entry name" value="palladin isoform X1"/>
    <property type="match status" value="1"/>
</dbReference>
<dbReference type="InterPro" id="IPR036116">
    <property type="entry name" value="FN3_sf"/>
</dbReference>
<evidence type="ECO:0000259" key="6">
    <source>
        <dbReference type="PROSITE" id="PS50835"/>
    </source>
</evidence>
<feature type="compositionally biased region" description="Low complexity" evidence="4">
    <location>
        <begin position="1594"/>
        <end position="1614"/>
    </location>
</feature>
<dbReference type="SUPFAM" id="SSF48726">
    <property type="entry name" value="Immunoglobulin"/>
    <property type="match status" value="4"/>
</dbReference>
<dbReference type="Pfam" id="PF13927">
    <property type="entry name" value="Ig_3"/>
    <property type="match status" value="1"/>
</dbReference>
<keyword evidence="5" id="KW-0812">Transmembrane</keyword>
<accession>A0AA39IM11</accession>
<evidence type="ECO:0000256" key="4">
    <source>
        <dbReference type="SAM" id="MobiDB-lite"/>
    </source>
</evidence>
<feature type="region of interest" description="Disordered" evidence="4">
    <location>
        <begin position="68"/>
        <end position="92"/>
    </location>
</feature>
<feature type="region of interest" description="Disordered" evidence="4">
    <location>
        <begin position="129"/>
        <end position="173"/>
    </location>
</feature>
<keyword evidence="1" id="KW-0677">Repeat</keyword>
<evidence type="ECO:0000313" key="9">
    <source>
        <dbReference type="Proteomes" id="UP001175271"/>
    </source>
</evidence>
<feature type="compositionally biased region" description="Pro residues" evidence="4">
    <location>
        <begin position="130"/>
        <end position="141"/>
    </location>
</feature>
<dbReference type="SMART" id="SM00408">
    <property type="entry name" value="IGc2"/>
    <property type="match status" value="4"/>
</dbReference>
<dbReference type="PROSITE" id="PS50853">
    <property type="entry name" value="FN3"/>
    <property type="match status" value="3"/>
</dbReference>
<dbReference type="CDD" id="cd00096">
    <property type="entry name" value="Ig"/>
    <property type="match status" value="2"/>
</dbReference>
<name>A0AA39IM11_9BILA</name>
<dbReference type="PANTHER" id="PTHR44170">
    <property type="entry name" value="PROTEIN SIDEKICK"/>
    <property type="match status" value="1"/>
</dbReference>
<dbReference type="Pfam" id="PF00041">
    <property type="entry name" value="fn3"/>
    <property type="match status" value="2"/>
</dbReference>
<dbReference type="InterPro" id="IPR007110">
    <property type="entry name" value="Ig-like_dom"/>
</dbReference>
<feature type="domain" description="Ig-like" evidence="6">
    <location>
        <begin position="622"/>
        <end position="695"/>
    </location>
</feature>
<feature type="domain" description="Ig-like" evidence="6">
    <location>
        <begin position="516"/>
        <end position="610"/>
    </location>
</feature>
<feature type="domain" description="Fibronectin type-III" evidence="7">
    <location>
        <begin position="935"/>
        <end position="1038"/>
    </location>
</feature>
<dbReference type="InterPro" id="IPR036179">
    <property type="entry name" value="Ig-like_dom_sf"/>
</dbReference>